<dbReference type="Proteomes" id="UP000198460">
    <property type="component" value="Unassembled WGS sequence"/>
</dbReference>
<evidence type="ECO:0000256" key="2">
    <source>
        <dbReference type="SAM" id="SignalP"/>
    </source>
</evidence>
<sequence>MKTKTIVAGSVAIALSMLVSTQAAWAQGKTRAEVKQELVQAQHEGIVPAGKNDYPPSKALIKRNQATHAVSVHGGKSSATLDEHDKQAAAR</sequence>
<dbReference type="Pfam" id="PF13663">
    <property type="entry name" value="DUF4148"/>
    <property type="match status" value="1"/>
</dbReference>
<gene>
    <name evidence="3" type="ORF">BSIN_0248</name>
</gene>
<organism evidence="3 4">
    <name type="scientific">Burkholderia singularis</name>
    <dbReference type="NCBI Taxonomy" id="1503053"/>
    <lineage>
        <taxon>Bacteria</taxon>
        <taxon>Pseudomonadati</taxon>
        <taxon>Pseudomonadota</taxon>
        <taxon>Betaproteobacteria</taxon>
        <taxon>Burkholderiales</taxon>
        <taxon>Burkholderiaceae</taxon>
        <taxon>Burkholderia</taxon>
        <taxon>pseudomallei group</taxon>
    </lineage>
</organism>
<dbReference type="AlphaFoldDB" id="A0A238H525"/>
<protein>
    <recommendedName>
        <fullName evidence="5">DUF4148 domain-containing protein</fullName>
    </recommendedName>
</protein>
<proteinExistence type="predicted"/>
<dbReference type="EMBL" id="FXAN01000050">
    <property type="protein sequence ID" value="SMG00123.1"/>
    <property type="molecule type" value="Genomic_DNA"/>
</dbReference>
<keyword evidence="2" id="KW-0732">Signal</keyword>
<evidence type="ECO:0008006" key="5">
    <source>
        <dbReference type="Google" id="ProtNLM"/>
    </source>
</evidence>
<feature type="region of interest" description="Disordered" evidence="1">
    <location>
        <begin position="66"/>
        <end position="91"/>
    </location>
</feature>
<reference evidence="3 4" key="1">
    <citation type="submission" date="2017-04" db="EMBL/GenBank/DDBJ databases">
        <authorList>
            <person name="Afonso C.L."/>
            <person name="Miller P.J."/>
            <person name="Scott M.A."/>
            <person name="Spackman E."/>
            <person name="Goraichik I."/>
            <person name="Dimitrov K.M."/>
            <person name="Suarez D.L."/>
            <person name="Swayne D.E."/>
        </authorList>
    </citation>
    <scope>NUCLEOTIDE SEQUENCE [LARGE SCALE GENOMIC DNA]</scope>
    <source>
        <strain evidence="3">LMG 28154</strain>
    </source>
</reference>
<name>A0A238H525_9BURK</name>
<feature type="chain" id="PRO_5011969151" description="DUF4148 domain-containing protein" evidence="2">
    <location>
        <begin position="27"/>
        <end position="91"/>
    </location>
</feature>
<feature type="signal peptide" evidence="2">
    <location>
        <begin position="1"/>
        <end position="26"/>
    </location>
</feature>
<evidence type="ECO:0000313" key="3">
    <source>
        <dbReference type="EMBL" id="SMG00123.1"/>
    </source>
</evidence>
<dbReference type="RefSeq" id="WP_089340416.1">
    <property type="nucleotide sequence ID" value="NZ_FXAN01000050.1"/>
</dbReference>
<accession>A0A238H525</accession>
<evidence type="ECO:0000313" key="4">
    <source>
        <dbReference type="Proteomes" id="UP000198460"/>
    </source>
</evidence>
<dbReference type="InterPro" id="IPR025421">
    <property type="entry name" value="DUF4148"/>
</dbReference>
<evidence type="ECO:0000256" key="1">
    <source>
        <dbReference type="SAM" id="MobiDB-lite"/>
    </source>
</evidence>
<feature type="compositionally biased region" description="Basic and acidic residues" evidence="1">
    <location>
        <begin position="81"/>
        <end position="91"/>
    </location>
</feature>